<keyword evidence="4" id="KW-0662">Pyridine nucleotide biosynthesis</keyword>
<dbReference type="EMBL" id="DTBJ01000052">
    <property type="protein sequence ID" value="HGM59128.1"/>
    <property type="molecule type" value="Genomic_DNA"/>
</dbReference>
<comment type="similarity">
    <text evidence="1 4">Belongs to the archaeal NMN adenylyltransferase family.</text>
</comment>
<dbReference type="Pfam" id="PF01467">
    <property type="entry name" value="CTP_transf_like"/>
    <property type="match status" value="1"/>
</dbReference>
<dbReference type="PANTHER" id="PTHR21342">
    <property type="entry name" value="PHOSPHOPANTETHEINE ADENYLYLTRANSFERASE"/>
    <property type="match status" value="1"/>
</dbReference>
<dbReference type="SUPFAM" id="SSF52374">
    <property type="entry name" value="Nucleotidylyl transferase"/>
    <property type="match status" value="1"/>
</dbReference>
<evidence type="ECO:0000313" key="7">
    <source>
        <dbReference type="EMBL" id="HGU65097.1"/>
    </source>
</evidence>
<keyword evidence="4" id="KW-0547">Nucleotide-binding</keyword>
<dbReference type="HAMAP" id="MF_00243">
    <property type="entry name" value="NMN_adenylyltr"/>
    <property type="match status" value="1"/>
</dbReference>
<reference evidence="6" key="1">
    <citation type="journal article" date="2020" name="mSystems">
        <title>Genome- and Community-Level Interaction Insights into Carbon Utilization and Element Cycling Functions of Hydrothermarchaeota in Hydrothermal Sediment.</title>
        <authorList>
            <person name="Zhou Z."/>
            <person name="Liu Y."/>
            <person name="Xu W."/>
            <person name="Pan J."/>
            <person name="Luo Z.H."/>
            <person name="Li M."/>
        </authorList>
    </citation>
    <scope>NUCLEOTIDE SEQUENCE [LARGE SCALE GENOMIC DNA]</scope>
    <source>
        <strain evidence="7">SpSt-622</strain>
        <strain evidence="6">SpSt-642</strain>
    </source>
</reference>
<gene>
    <name evidence="7" type="ORF">ENT92_02635</name>
    <name evidence="6" type="ORF">ENU14_06075</name>
</gene>
<dbReference type="EMBL" id="DTAN01000103">
    <property type="protein sequence ID" value="HGU65097.1"/>
    <property type="molecule type" value="Genomic_DNA"/>
</dbReference>
<proteinExistence type="inferred from homology"/>
<dbReference type="InterPro" id="IPR014729">
    <property type="entry name" value="Rossmann-like_a/b/a_fold"/>
</dbReference>
<keyword evidence="4" id="KW-0067">ATP-binding</keyword>
<dbReference type="GO" id="GO:0000309">
    <property type="term" value="F:nicotinamide-nucleotide adenylyltransferase activity"/>
    <property type="evidence" value="ECO:0007669"/>
    <property type="project" value="UniProtKB-UniRule"/>
</dbReference>
<accession>A0A7C4HG62</accession>
<keyword evidence="3 4" id="KW-0548">Nucleotidyltransferase</keyword>
<comment type="pathway">
    <text evidence="4">Cofactor biosynthesis; NAD(+) biosynthesis; NAD(+) from nicotinamide D-ribonucleotide: step 1/1.</text>
</comment>
<evidence type="ECO:0000256" key="3">
    <source>
        <dbReference type="ARBA" id="ARBA00022695"/>
    </source>
</evidence>
<dbReference type="InterPro" id="IPR006418">
    <property type="entry name" value="NMN_Atrans_arc"/>
</dbReference>
<evidence type="ECO:0000313" key="6">
    <source>
        <dbReference type="EMBL" id="HGM59128.1"/>
    </source>
</evidence>
<dbReference type="AlphaFoldDB" id="A0A7C4HG62"/>
<organism evidence="6">
    <name type="scientific">Staphylothermus marinus</name>
    <dbReference type="NCBI Taxonomy" id="2280"/>
    <lineage>
        <taxon>Archaea</taxon>
        <taxon>Thermoproteota</taxon>
        <taxon>Thermoprotei</taxon>
        <taxon>Desulfurococcales</taxon>
        <taxon>Desulfurococcaceae</taxon>
        <taxon>Staphylothermus</taxon>
    </lineage>
</organism>
<dbReference type="PANTHER" id="PTHR21342:SF0">
    <property type="entry name" value="BIFUNCTIONAL NMN ADENYLYLTRANSFERASE_NUDIX HYDROLASE"/>
    <property type="match status" value="1"/>
</dbReference>
<comment type="caution">
    <text evidence="6">The sequence shown here is derived from an EMBL/GenBank/DDBJ whole genome shotgun (WGS) entry which is preliminary data.</text>
</comment>
<dbReference type="InterPro" id="IPR004821">
    <property type="entry name" value="Cyt_trans-like"/>
</dbReference>
<dbReference type="NCBIfam" id="NF002243">
    <property type="entry name" value="PRK01153.1"/>
    <property type="match status" value="1"/>
</dbReference>
<keyword evidence="4" id="KW-0963">Cytoplasm</keyword>
<dbReference type="EC" id="2.7.7.1" evidence="4"/>
<dbReference type="GO" id="GO:0005737">
    <property type="term" value="C:cytoplasm"/>
    <property type="evidence" value="ECO:0007669"/>
    <property type="project" value="UniProtKB-SubCell"/>
</dbReference>
<keyword evidence="4" id="KW-0520">NAD</keyword>
<dbReference type="Gene3D" id="3.40.50.620">
    <property type="entry name" value="HUPs"/>
    <property type="match status" value="1"/>
</dbReference>
<sequence>MNSNRCLVIARFQPLHHGHLNVLKYCSSICSETVVVIGMASRSHTPDNPFTAGERVLMIRESLKWAKLPLENYITVTLPTIEVSRIAVHYVKLYSPPFEYVIALNPFVQRIFSEEGYKVISPPEFNRNIYRGSVIRSMIARGDDKWKELVPPPVVDIIEKVDGINRIKMLYRGEFPSSIDL</sequence>
<keyword evidence="2 4" id="KW-0808">Transferase</keyword>
<evidence type="ECO:0000256" key="1">
    <source>
        <dbReference type="ARBA" id="ARBA00010124"/>
    </source>
</evidence>
<dbReference type="NCBIfam" id="TIGR00125">
    <property type="entry name" value="cyt_tran_rel"/>
    <property type="match status" value="1"/>
</dbReference>
<name>A0A7C4HG62_STAMA</name>
<evidence type="ECO:0000256" key="2">
    <source>
        <dbReference type="ARBA" id="ARBA00022679"/>
    </source>
</evidence>
<dbReference type="GO" id="GO:0009435">
    <property type="term" value="P:NAD+ biosynthetic process"/>
    <property type="evidence" value="ECO:0007669"/>
    <property type="project" value="UniProtKB-UniRule"/>
</dbReference>
<feature type="domain" description="Cytidyltransferase-like" evidence="5">
    <location>
        <begin position="10"/>
        <end position="136"/>
    </location>
</feature>
<protein>
    <recommendedName>
        <fullName evidence="4">Nicotinamide-nucleotide adenylyltransferase</fullName>
        <ecNumber evidence="4">2.7.7.1</ecNumber>
    </recommendedName>
    <alternativeName>
        <fullName evidence="4">NAD(+) diphosphorylase</fullName>
    </alternativeName>
    <alternativeName>
        <fullName evidence="4">NAD(+) pyrophosphorylase</fullName>
    </alternativeName>
    <alternativeName>
        <fullName evidence="4">NMN adenylyltransferase</fullName>
    </alternativeName>
</protein>
<evidence type="ECO:0000256" key="4">
    <source>
        <dbReference type="HAMAP-Rule" id="MF_00243"/>
    </source>
</evidence>
<evidence type="ECO:0000259" key="5">
    <source>
        <dbReference type="Pfam" id="PF01467"/>
    </source>
</evidence>
<comment type="catalytic activity">
    <reaction evidence="4">
        <text>beta-nicotinamide D-ribonucleotide + ATP + H(+) = diphosphate + NAD(+)</text>
        <dbReference type="Rhea" id="RHEA:21360"/>
        <dbReference type="ChEBI" id="CHEBI:14649"/>
        <dbReference type="ChEBI" id="CHEBI:15378"/>
        <dbReference type="ChEBI" id="CHEBI:30616"/>
        <dbReference type="ChEBI" id="CHEBI:33019"/>
        <dbReference type="ChEBI" id="CHEBI:57540"/>
        <dbReference type="EC" id="2.7.7.1"/>
    </reaction>
</comment>
<comment type="subcellular location">
    <subcellularLocation>
        <location evidence="4">Cytoplasm</location>
    </subcellularLocation>
</comment>
<dbReference type="GO" id="GO:0005524">
    <property type="term" value="F:ATP binding"/>
    <property type="evidence" value="ECO:0007669"/>
    <property type="project" value="UniProtKB-KW"/>
</dbReference>
<dbReference type="UniPathway" id="UPA00253">
    <property type="reaction ID" value="UER00600"/>
</dbReference>